<protein>
    <submittedName>
        <fullName evidence="1">RHS repeat-associated core domain-containing protein</fullName>
    </submittedName>
</protein>
<feature type="non-terminal residue" evidence="1">
    <location>
        <position position="1"/>
    </location>
</feature>
<dbReference type="InterPro" id="IPR022385">
    <property type="entry name" value="Rhs_assc_core"/>
</dbReference>
<accession>A0A521EUA9</accession>
<dbReference type="Proteomes" id="UP000316916">
    <property type="component" value="Unassembled WGS sequence"/>
</dbReference>
<name>A0A521EUA9_9FLAO</name>
<evidence type="ECO:0000313" key="2">
    <source>
        <dbReference type="Proteomes" id="UP000316916"/>
    </source>
</evidence>
<keyword evidence="2" id="KW-1185">Reference proteome</keyword>
<reference evidence="1 2" key="1">
    <citation type="submission" date="2017-05" db="EMBL/GenBank/DDBJ databases">
        <authorList>
            <person name="Varghese N."/>
            <person name="Submissions S."/>
        </authorList>
    </citation>
    <scope>NUCLEOTIDE SEQUENCE [LARGE SCALE GENOMIC DNA]</scope>
    <source>
        <strain evidence="1 2">DSM 29371</strain>
    </source>
</reference>
<organism evidence="1 2">
    <name type="scientific">Chryseobacterium rhizoplanae</name>
    <dbReference type="NCBI Taxonomy" id="1609531"/>
    <lineage>
        <taxon>Bacteria</taxon>
        <taxon>Pseudomonadati</taxon>
        <taxon>Bacteroidota</taxon>
        <taxon>Flavobacteriia</taxon>
        <taxon>Flavobacteriales</taxon>
        <taxon>Weeksellaceae</taxon>
        <taxon>Chryseobacterium group</taxon>
        <taxon>Chryseobacterium</taxon>
    </lineage>
</organism>
<dbReference type="NCBIfam" id="TIGR03696">
    <property type="entry name" value="Rhs_assc_core"/>
    <property type="match status" value="1"/>
</dbReference>
<dbReference type="Gene3D" id="2.180.10.10">
    <property type="entry name" value="RHS repeat-associated core"/>
    <property type="match status" value="1"/>
</dbReference>
<dbReference type="RefSeq" id="WP_185149921.1">
    <property type="nucleotide sequence ID" value="NZ_FXTC01000010.1"/>
</dbReference>
<proteinExistence type="predicted"/>
<dbReference type="AlphaFoldDB" id="A0A521EUA9"/>
<dbReference type="EMBL" id="FXTC01000010">
    <property type="protein sequence ID" value="SMO87485.1"/>
    <property type="molecule type" value="Genomic_DNA"/>
</dbReference>
<sequence>NTYHKRLGSDPEKLIVEKFTYDSQNRLLTHTHQVGSNPVEYLSQNKYNELSQLESKKVGGIAAASPLQAIAYQYNIRGWMTKVNDPVNLNGKLFGYEMKYNNPVYTNTSSGRFNGNIAEIDWNISSAEGLKRYNYQYDALNRMLKGAYSQPNSSLAQNDYFNEELSYDLNGNIKTLKRLSWPAAGGTTAEKIDDLIYNYQNGDKSNVLDKITLPPGVINNSSGYNALQGTMVYNPNGNMTDHPDRKMKIIYNYLNLPNNIAVNAGIMDSSNTSYIYRADGTKVSKTYSNNGSIETNYLDGFQYDNRHAYDTSASLYTIPALKFLPTSEGYYDFTENKYIYNYTDHLGNVRVSYRSNGSGGTEIIDANNYYPFGLKHQESPIVPAPFGGVPYNYKYNGKELQETGMYSYKFRQLMVDLTQWTTPDPLAELYPGQSPYAFVGNNPINRIDPLGLTDYKVNGETRTIDDGHTDVTMNVTERQFNRLQNRFNKGGSSYERLMNRLSDRNGYTTFSANGSGVGDGFTITKHKPSEDTYGQWSIQNNHQTYGTVEHIARVTDSSLGSVTGQFGNINVGSNNKLYFRQNTGRIFNGNQYVRTVSAASKYSKLAKGAKWGGLATGVALGGYEIYQGVQQDGGTYGYNAQVQTGGAVGGLAGGWAGAEAGVAGGAAIGALFGGIGAIPGGIIGGLIGGAAGAWGGDYYGEKAAKAIIE</sequence>
<evidence type="ECO:0000313" key="1">
    <source>
        <dbReference type="EMBL" id="SMO87485.1"/>
    </source>
</evidence>
<gene>
    <name evidence="1" type="ORF">SAMN06265171_1101</name>
</gene>